<dbReference type="EMBL" id="JAAITT010000071">
    <property type="protein sequence ID" value="NSJ52413.1"/>
    <property type="molecule type" value="Genomic_DNA"/>
</dbReference>
<gene>
    <name evidence="6" type="ORF">G5B36_27570</name>
    <name evidence="5" type="ORF">L0N08_27835</name>
</gene>
<dbReference type="EMBL" id="JAKNGE010000056">
    <property type="protein sequence ID" value="MCG4749224.1"/>
    <property type="molecule type" value="Genomic_DNA"/>
</dbReference>
<dbReference type="GO" id="GO:0043565">
    <property type="term" value="F:sequence-specific DNA binding"/>
    <property type="evidence" value="ECO:0007669"/>
    <property type="project" value="InterPro"/>
</dbReference>
<keyword evidence="7" id="KW-1185">Reference proteome</keyword>
<dbReference type="InterPro" id="IPR003313">
    <property type="entry name" value="AraC-bd"/>
</dbReference>
<dbReference type="InterPro" id="IPR020449">
    <property type="entry name" value="Tscrpt_reg_AraC-type_HTH"/>
</dbReference>
<keyword evidence="1" id="KW-0805">Transcription regulation</keyword>
<evidence type="ECO:0000256" key="2">
    <source>
        <dbReference type="ARBA" id="ARBA00023125"/>
    </source>
</evidence>
<dbReference type="PANTHER" id="PTHR43280:SF2">
    <property type="entry name" value="HTH-TYPE TRANSCRIPTIONAL REGULATOR EXSA"/>
    <property type="match status" value="1"/>
</dbReference>
<proteinExistence type="predicted"/>
<reference evidence="6" key="2">
    <citation type="submission" date="2020-02" db="EMBL/GenBank/DDBJ databases">
        <authorList>
            <person name="Littmann E."/>
            <person name="Sorbara M."/>
        </authorList>
    </citation>
    <scope>NUCLEOTIDE SEQUENCE</scope>
    <source>
        <strain evidence="6">MSK.1.17</strain>
    </source>
</reference>
<dbReference type="Gene3D" id="2.60.120.10">
    <property type="entry name" value="Jelly Rolls"/>
    <property type="match status" value="1"/>
</dbReference>
<protein>
    <submittedName>
        <fullName evidence="5">AraC family transcriptional regulator</fullName>
    </submittedName>
</protein>
<evidence type="ECO:0000256" key="1">
    <source>
        <dbReference type="ARBA" id="ARBA00023015"/>
    </source>
</evidence>
<dbReference type="Gene3D" id="1.10.10.60">
    <property type="entry name" value="Homeodomain-like"/>
    <property type="match status" value="2"/>
</dbReference>
<dbReference type="Pfam" id="PF12833">
    <property type="entry name" value="HTH_18"/>
    <property type="match status" value="1"/>
</dbReference>
<dbReference type="Proteomes" id="UP001299608">
    <property type="component" value="Unassembled WGS sequence"/>
</dbReference>
<dbReference type="InterPro" id="IPR018060">
    <property type="entry name" value="HTH_AraC"/>
</dbReference>
<dbReference type="SUPFAM" id="SSF46689">
    <property type="entry name" value="Homeodomain-like"/>
    <property type="match status" value="2"/>
</dbReference>
<evidence type="ECO:0000313" key="6">
    <source>
        <dbReference type="EMBL" id="NSJ52413.1"/>
    </source>
</evidence>
<dbReference type="RefSeq" id="WP_117563452.1">
    <property type="nucleotide sequence ID" value="NZ_JAAITT010000071.1"/>
</dbReference>
<dbReference type="SMART" id="SM00342">
    <property type="entry name" value="HTH_ARAC"/>
    <property type="match status" value="1"/>
</dbReference>
<dbReference type="InterPro" id="IPR037923">
    <property type="entry name" value="HTH-like"/>
</dbReference>
<dbReference type="AlphaFoldDB" id="A0AAX1SBN6"/>
<evidence type="ECO:0000313" key="5">
    <source>
        <dbReference type="EMBL" id="MCG4749224.1"/>
    </source>
</evidence>
<evidence type="ECO:0000313" key="7">
    <source>
        <dbReference type="Proteomes" id="UP000669239"/>
    </source>
</evidence>
<evidence type="ECO:0000313" key="8">
    <source>
        <dbReference type="Proteomes" id="UP001299608"/>
    </source>
</evidence>
<dbReference type="PROSITE" id="PS00041">
    <property type="entry name" value="HTH_ARAC_FAMILY_1"/>
    <property type="match status" value="1"/>
</dbReference>
<dbReference type="GO" id="GO:0003700">
    <property type="term" value="F:DNA-binding transcription factor activity"/>
    <property type="evidence" value="ECO:0007669"/>
    <property type="project" value="InterPro"/>
</dbReference>
<sequence length="295" mass="34157">MKKELSSPLTPIDFLRASRILQVAVASVIHPAEEYSFRAHKPCEICVVRHGHCVMNIAGEDIPLKEGEFIFILPYVSHAFTTSADSPCQVFYIHFNLDFLSNPLYQLPQILKIDLRQYFMLYADRCIWGKVDFQLESCIQNITTEYSTWLSSSISMMNYYIFELVLLLSRRLHNDFPIDTDYHNRFVEQALLYIQQHYQDALTVSAIAAHLGISERYLSRLFYKCTRHTVLDFINSYRINQSVLLIAEGHSLTFISESVGFSSPPHYTKVFKKYMGVTPRDYRKTLLDTIPLGSP</sequence>
<comment type="caution">
    <text evidence="5">The sequence shown here is derived from an EMBL/GenBank/DDBJ whole genome shotgun (WGS) entry which is preliminary data.</text>
</comment>
<feature type="domain" description="HTH araC/xylS-type" evidence="4">
    <location>
        <begin position="188"/>
        <end position="285"/>
    </location>
</feature>
<name>A0AAX1SBN6_9FIRM</name>
<dbReference type="SUPFAM" id="SSF51215">
    <property type="entry name" value="Regulatory protein AraC"/>
    <property type="match status" value="1"/>
</dbReference>
<evidence type="ECO:0000259" key="4">
    <source>
        <dbReference type="PROSITE" id="PS01124"/>
    </source>
</evidence>
<keyword evidence="2" id="KW-0238">DNA-binding</keyword>
<dbReference type="CDD" id="cd02208">
    <property type="entry name" value="cupin_RmlC-like"/>
    <property type="match status" value="1"/>
</dbReference>
<dbReference type="PANTHER" id="PTHR43280">
    <property type="entry name" value="ARAC-FAMILY TRANSCRIPTIONAL REGULATOR"/>
    <property type="match status" value="1"/>
</dbReference>
<dbReference type="Proteomes" id="UP000669239">
    <property type="component" value="Unassembled WGS sequence"/>
</dbReference>
<dbReference type="Pfam" id="PF02311">
    <property type="entry name" value="AraC_binding"/>
    <property type="match status" value="1"/>
</dbReference>
<dbReference type="PRINTS" id="PR00032">
    <property type="entry name" value="HTHARAC"/>
</dbReference>
<organism evidence="5 8">
    <name type="scientific">Enterocloster aldenensis</name>
    <dbReference type="NCBI Taxonomy" id="358742"/>
    <lineage>
        <taxon>Bacteria</taxon>
        <taxon>Bacillati</taxon>
        <taxon>Bacillota</taxon>
        <taxon>Clostridia</taxon>
        <taxon>Lachnospirales</taxon>
        <taxon>Lachnospiraceae</taxon>
        <taxon>Enterocloster</taxon>
    </lineage>
</organism>
<reference evidence="5" key="3">
    <citation type="submission" date="2022-01" db="EMBL/GenBank/DDBJ databases">
        <title>Collection of gut derived symbiotic bacterial strains cultured from healthy donors.</title>
        <authorList>
            <person name="Lin H."/>
            <person name="Kohout C."/>
            <person name="Waligurski E."/>
            <person name="Pamer E.G."/>
        </authorList>
    </citation>
    <scope>NUCLEOTIDE SEQUENCE</scope>
    <source>
        <strain evidence="5">DFI.6.55</strain>
    </source>
</reference>
<reference evidence="6 7" key="1">
    <citation type="journal article" date="2020" name="Cell Host Microbe">
        <title>Functional and Genomic Variation between Human-Derived Isolates of Lachnospiraceae Reveals Inter- and Intra-Species Diversity.</title>
        <authorList>
            <person name="Sorbara M.T."/>
            <person name="Littmann E.R."/>
            <person name="Fontana E."/>
            <person name="Moody T.U."/>
            <person name="Kohout C.E."/>
            <person name="Gjonbalaj M."/>
            <person name="Eaton V."/>
            <person name="Seok R."/>
            <person name="Leiner I.M."/>
            <person name="Pamer E.G."/>
        </authorList>
    </citation>
    <scope>NUCLEOTIDE SEQUENCE [LARGE SCALE GENOMIC DNA]</scope>
    <source>
        <strain evidence="6 7">MSK.1.17</strain>
    </source>
</reference>
<dbReference type="InterPro" id="IPR009057">
    <property type="entry name" value="Homeodomain-like_sf"/>
</dbReference>
<dbReference type="InterPro" id="IPR014710">
    <property type="entry name" value="RmlC-like_jellyroll"/>
</dbReference>
<dbReference type="InterPro" id="IPR018062">
    <property type="entry name" value="HTH_AraC-typ_CS"/>
</dbReference>
<dbReference type="PROSITE" id="PS01124">
    <property type="entry name" value="HTH_ARAC_FAMILY_2"/>
    <property type="match status" value="1"/>
</dbReference>
<evidence type="ECO:0000256" key="3">
    <source>
        <dbReference type="ARBA" id="ARBA00023163"/>
    </source>
</evidence>
<accession>A0AAX1SBN6</accession>
<keyword evidence="3" id="KW-0804">Transcription</keyword>